<gene>
    <name evidence="1" type="primary">111</name>
    <name evidence="1" type="ORF">PBI_HENDRIX_111</name>
</gene>
<evidence type="ECO:0000313" key="2">
    <source>
        <dbReference type="Proteomes" id="UP000247284"/>
    </source>
</evidence>
<dbReference type="KEGG" id="vg:54992578"/>
<accession>A0A2U8UUP2</accession>
<dbReference type="RefSeq" id="YP_009802049.1">
    <property type="nucleotide sequence ID" value="NC_047977.1"/>
</dbReference>
<dbReference type="Proteomes" id="UP000247284">
    <property type="component" value="Segment"/>
</dbReference>
<reference evidence="2" key="1">
    <citation type="submission" date="2018-04" db="EMBL/GenBank/DDBJ databases">
        <authorList>
            <person name="Go L.Y."/>
            <person name="Mitchell J.A."/>
        </authorList>
    </citation>
    <scope>NUCLEOTIDE SEQUENCE [LARGE SCALE GENOMIC DNA]</scope>
</reference>
<dbReference type="GeneID" id="54992578"/>
<evidence type="ECO:0000313" key="1">
    <source>
        <dbReference type="EMBL" id="AWN07782.1"/>
    </source>
</evidence>
<proteinExistence type="predicted"/>
<sequence length="104" mass="11552">MAEVFRDGKVHVRAEQCDHCLLSRDRLVSGERARQLIAETRAQKAGSFICHRHQVSDEPEAICSAWFERFAGEDMVLRMAIAMGVVEYVSAEEDGEDVPGSEAG</sequence>
<dbReference type="EMBL" id="MH183162">
    <property type="protein sequence ID" value="AWN07782.1"/>
    <property type="molecule type" value="Genomic_DNA"/>
</dbReference>
<protein>
    <submittedName>
        <fullName evidence="1">Uncharacterized protein</fullName>
    </submittedName>
</protein>
<keyword evidence="2" id="KW-1185">Reference proteome</keyword>
<name>A0A2U8UUP2_9CAUD</name>
<organism evidence="1 2">
    <name type="scientific">Microbacterium phage Hendrix</name>
    <dbReference type="NCBI Taxonomy" id="2182341"/>
    <lineage>
        <taxon>Viruses</taxon>
        <taxon>Duplodnaviria</taxon>
        <taxon>Heunggongvirae</taxon>
        <taxon>Uroviricota</taxon>
        <taxon>Caudoviricetes</taxon>
        <taxon>Rogerhendrixvirus</taxon>
        <taxon>Rogerhendrixvirus hendrix</taxon>
    </lineage>
</organism>